<name>A0A420FVC0_9SPHI</name>
<dbReference type="InterPro" id="IPR001466">
    <property type="entry name" value="Beta-lactam-related"/>
</dbReference>
<dbReference type="Pfam" id="PF00144">
    <property type="entry name" value="Beta-lactamase"/>
    <property type="match status" value="1"/>
</dbReference>
<evidence type="ECO:0000313" key="3">
    <source>
        <dbReference type="Proteomes" id="UP000286402"/>
    </source>
</evidence>
<dbReference type="SUPFAM" id="SSF56601">
    <property type="entry name" value="beta-lactamase/transpeptidase-like"/>
    <property type="match status" value="1"/>
</dbReference>
<dbReference type="PANTHER" id="PTHR46825:SF9">
    <property type="entry name" value="BETA-LACTAMASE-RELATED DOMAIN-CONTAINING PROTEIN"/>
    <property type="match status" value="1"/>
</dbReference>
<dbReference type="InterPro" id="IPR012338">
    <property type="entry name" value="Beta-lactam/transpept-like"/>
</dbReference>
<protein>
    <recommendedName>
        <fullName evidence="1">Beta-lactamase-related domain-containing protein</fullName>
    </recommendedName>
</protein>
<dbReference type="Gene3D" id="3.40.710.10">
    <property type="entry name" value="DD-peptidase/beta-lactamase superfamily"/>
    <property type="match status" value="1"/>
</dbReference>
<feature type="domain" description="Beta-lactamase-related" evidence="1">
    <location>
        <begin position="73"/>
        <end position="366"/>
    </location>
</feature>
<accession>A0A420FVC0</accession>
<reference evidence="2 3" key="1">
    <citation type="submission" date="2016-07" db="EMBL/GenBank/DDBJ databases">
        <title>Genome analysis of Sphingobacterium siyangense T12B17.</title>
        <authorList>
            <person name="Xu D."/>
            <person name="Su Y."/>
            <person name="Zheng S."/>
        </authorList>
    </citation>
    <scope>NUCLEOTIDE SEQUENCE [LARGE SCALE GENOMIC DNA]</scope>
    <source>
        <strain evidence="2 3">T12B17</strain>
    </source>
</reference>
<evidence type="ECO:0000259" key="1">
    <source>
        <dbReference type="Pfam" id="PF00144"/>
    </source>
</evidence>
<keyword evidence="3" id="KW-1185">Reference proteome</keyword>
<sequence length="388" mass="43820">MKSTPLKVIVFFILTIQFCFGQTSQDSILSNNPLKTSLDSLVQRSAEHYLQSPITVDLSIGIITGDLAKQYHYHRGKGNLSRTNTIFGLGSIAKTFVGIMLAQAVIEKKVNLEDDIRKYLPGDYPNLQYKGHPVRLVDLANHTSALPSMSRNYDDKYLDSITKLPHKAFREFYRVYTADSLFRDMHNFVLDTVPGTKFRYNGNAMMVLIALLERVYHKPYNDLVTSYLTDQLGIKDTKPQLSAKDERRLIAGHDDRGKALPFIPDYGYRAAPSMFSTIGDMLKYASANLKNNHAAIALSHKITFIRPDGMRMGLGWMMDKQENGLSYLMHTGRDGCGFTALCYLYPERNTAIIILANDSSGQDRLAELKDTLLTNMLKLHNSNSFQTH</sequence>
<dbReference type="InterPro" id="IPR050491">
    <property type="entry name" value="AmpC-like"/>
</dbReference>
<dbReference type="PANTHER" id="PTHR46825">
    <property type="entry name" value="D-ALANYL-D-ALANINE-CARBOXYPEPTIDASE/ENDOPEPTIDASE AMPH"/>
    <property type="match status" value="1"/>
</dbReference>
<comment type="caution">
    <text evidence="2">The sequence shown here is derived from an EMBL/GenBank/DDBJ whole genome shotgun (WGS) entry which is preliminary data.</text>
</comment>
<dbReference type="AlphaFoldDB" id="A0A420FVC0"/>
<dbReference type="Proteomes" id="UP000286402">
    <property type="component" value="Unassembled WGS sequence"/>
</dbReference>
<dbReference type="EMBL" id="MCAQ01000012">
    <property type="protein sequence ID" value="RKF36917.1"/>
    <property type="molecule type" value="Genomic_DNA"/>
</dbReference>
<gene>
    <name evidence="2" type="ORF">BCY89_04420</name>
</gene>
<proteinExistence type="predicted"/>
<evidence type="ECO:0000313" key="2">
    <source>
        <dbReference type="EMBL" id="RKF36917.1"/>
    </source>
</evidence>
<organism evidence="2 3">
    <name type="scientific">Sphingobacterium siyangense</name>
    <dbReference type="NCBI Taxonomy" id="459529"/>
    <lineage>
        <taxon>Bacteria</taxon>
        <taxon>Pseudomonadati</taxon>
        <taxon>Bacteroidota</taxon>
        <taxon>Sphingobacteriia</taxon>
        <taxon>Sphingobacteriales</taxon>
        <taxon>Sphingobacteriaceae</taxon>
        <taxon>Sphingobacterium</taxon>
    </lineage>
</organism>